<keyword evidence="7" id="KW-1133">Transmembrane helix</keyword>
<dbReference type="NCBIfam" id="TIGR00229">
    <property type="entry name" value="sensory_box"/>
    <property type="match status" value="1"/>
</dbReference>
<accession>A0ABV9YYG4</accession>
<dbReference type="InterPro" id="IPR013655">
    <property type="entry name" value="PAS_fold_3"/>
</dbReference>
<evidence type="ECO:0000256" key="1">
    <source>
        <dbReference type="ARBA" id="ARBA00000085"/>
    </source>
</evidence>
<reference evidence="11" key="1">
    <citation type="journal article" date="2019" name="Int. J. Syst. Evol. Microbiol.">
        <title>The Global Catalogue of Microorganisms (GCM) 10K type strain sequencing project: providing services to taxonomists for standard genome sequencing and annotation.</title>
        <authorList>
            <consortium name="The Broad Institute Genomics Platform"/>
            <consortium name="The Broad Institute Genome Sequencing Center for Infectious Disease"/>
            <person name="Wu L."/>
            <person name="Ma J."/>
        </authorList>
    </citation>
    <scope>NUCLEOTIDE SEQUENCE [LARGE SCALE GENOMIC DNA]</scope>
    <source>
        <strain evidence="11">CGMCC 1.16444</strain>
    </source>
</reference>
<dbReference type="InterPro" id="IPR036097">
    <property type="entry name" value="HisK_dim/P_sf"/>
</dbReference>
<evidence type="ECO:0000313" key="11">
    <source>
        <dbReference type="Proteomes" id="UP001595796"/>
    </source>
</evidence>
<evidence type="ECO:0000313" key="10">
    <source>
        <dbReference type="EMBL" id="MFC5067835.1"/>
    </source>
</evidence>
<dbReference type="Pfam" id="PF00512">
    <property type="entry name" value="HisKA"/>
    <property type="match status" value="1"/>
</dbReference>
<dbReference type="SMART" id="SM00091">
    <property type="entry name" value="PAS"/>
    <property type="match status" value="2"/>
</dbReference>
<feature type="coiled-coil region" evidence="6">
    <location>
        <begin position="501"/>
        <end position="535"/>
    </location>
</feature>
<dbReference type="InterPro" id="IPR000700">
    <property type="entry name" value="PAS-assoc_C"/>
</dbReference>
<evidence type="ECO:0000256" key="4">
    <source>
        <dbReference type="ARBA" id="ARBA00022679"/>
    </source>
</evidence>
<dbReference type="Pfam" id="PF08447">
    <property type="entry name" value="PAS_3"/>
    <property type="match status" value="1"/>
</dbReference>
<dbReference type="InterPro" id="IPR001610">
    <property type="entry name" value="PAC"/>
</dbReference>
<dbReference type="PRINTS" id="PR00344">
    <property type="entry name" value="BCTRLSENSOR"/>
</dbReference>
<dbReference type="SMART" id="SM00387">
    <property type="entry name" value="HATPase_c"/>
    <property type="match status" value="1"/>
</dbReference>
<dbReference type="EC" id="2.7.13.3" evidence="2"/>
<comment type="caution">
    <text evidence="10">The sequence shown here is derived from an EMBL/GenBank/DDBJ whole genome shotgun (WGS) entry which is preliminary data.</text>
</comment>
<evidence type="ECO:0000259" key="9">
    <source>
        <dbReference type="PROSITE" id="PS50113"/>
    </source>
</evidence>
<dbReference type="InterPro" id="IPR000014">
    <property type="entry name" value="PAS"/>
</dbReference>
<dbReference type="InterPro" id="IPR035965">
    <property type="entry name" value="PAS-like_dom_sf"/>
</dbReference>
<feature type="transmembrane region" description="Helical" evidence="7">
    <location>
        <begin position="211"/>
        <end position="229"/>
    </location>
</feature>
<dbReference type="Pfam" id="PF12860">
    <property type="entry name" value="PAS_7"/>
    <property type="match status" value="1"/>
</dbReference>
<keyword evidence="4" id="KW-0808">Transferase</keyword>
<keyword evidence="11" id="KW-1185">Reference proteome</keyword>
<keyword evidence="7" id="KW-0472">Membrane</keyword>
<dbReference type="CDD" id="cd00082">
    <property type="entry name" value="HisKA"/>
    <property type="match status" value="1"/>
</dbReference>
<keyword evidence="3" id="KW-0597">Phosphoprotein</keyword>
<name>A0ABV9YYG4_9HYPH</name>
<dbReference type="InterPro" id="IPR005467">
    <property type="entry name" value="His_kinase_dom"/>
</dbReference>
<dbReference type="SMART" id="SM00086">
    <property type="entry name" value="PAC"/>
    <property type="match status" value="1"/>
</dbReference>
<evidence type="ECO:0000256" key="2">
    <source>
        <dbReference type="ARBA" id="ARBA00012438"/>
    </source>
</evidence>
<sequence length="774" mass="84772">MARTHAAGGSARPYTIKGLAQSIACPTYRRLITGEPIVRMSVPILICVFLFAVGGGNLLHLLQMRDRTLAGMAEMLDLVAGRIARDLQTLAPEAGPGAAGAAAAAYIRSDLPQEVSSHGRGFLLAEPDGRIVAATGTGLGSVGGDLTTALGPNQILTTFGDRAGVMRISTPNGDMLATVRNLGEPFGQLAVVQPVSEALAEWQHDARMTTGFLVITAAVLAMLGGAFHWQASRARRADLIYEHVQQRVDTALSRGRSGLFDWDLARGRIFWSRSMYELVGMEPQDNLISFGTFQTIIHPDDIDLYALADELLRGDTNVIDQAFRVRHEDGSWVWLRARAEVVRQIEHEPRVIGICVDVTEERQLAERTATADVRLRDAVETISEAFVLWDSESRLVLCNSKFQQLYQLPDGAISPGTPYEMVISNGRAPLVRTQVRPEGRPEEGARTYEAQIEDGRWLHINERRTKDGGFVSVGTDITSLKRHEEKLLDTERQHMATISDLRKSRQILELQTQQLAELADKYAEQKAEAETANQAKSEFLANMSHELRTPLNAVIGFSEIMTSGAFGPLGSPKYEEYCRDIGDSGQYLLDVINDILEMARIEQGHRSLRIEEVDLDATVLDALRVITPLSEEKGLALRAEAATGIVARADRRALKQILLNLVSNAVKFTPPGGRVAVRLRQVGGAVNIYVEDTGIGIAREALARLGRPFEQVENQFTKTHKGSGLGLAIARSLVELHEGSMRIRSTPGVGTVVLVRLPLRDIELAEAEDVRAAS</sequence>
<dbReference type="EMBL" id="JBHSJF010000006">
    <property type="protein sequence ID" value="MFC5067835.1"/>
    <property type="molecule type" value="Genomic_DNA"/>
</dbReference>
<keyword evidence="5 10" id="KW-0418">Kinase</keyword>
<gene>
    <name evidence="10" type="ORF">ACFPFW_07365</name>
</gene>
<feature type="domain" description="PAC" evidence="9">
    <location>
        <begin position="319"/>
        <end position="370"/>
    </location>
</feature>
<dbReference type="PROSITE" id="PS50109">
    <property type="entry name" value="HIS_KIN"/>
    <property type="match status" value="1"/>
</dbReference>
<evidence type="ECO:0000259" key="8">
    <source>
        <dbReference type="PROSITE" id="PS50109"/>
    </source>
</evidence>
<dbReference type="SUPFAM" id="SSF47384">
    <property type="entry name" value="Homodimeric domain of signal transducing histidine kinase"/>
    <property type="match status" value="1"/>
</dbReference>
<dbReference type="SMART" id="SM00388">
    <property type="entry name" value="HisKA"/>
    <property type="match status" value="1"/>
</dbReference>
<dbReference type="PANTHER" id="PTHR43047:SF72">
    <property type="entry name" value="OSMOSENSING HISTIDINE PROTEIN KINASE SLN1"/>
    <property type="match status" value="1"/>
</dbReference>
<protein>
    <recommendedName>
        <fullName evidence="2">histidine kinase</fullName>
        <ecNumber evidence="2">2.7.13.3</ecNumber>
    </recommendedName>
</protein>
<evidence type="ECO:0000256" key="5">
    <source>
        <dbReference type="ARBA" id="ARBA00022777"/>
    </source>
</evidence>
<dbReference type="CDD" id="cd16922">
    <property type="entry name" value="HATPase_EvgS-ArcB-TorS-like"/>
    <property type="match status" value="1"/>
</dbReference>
<dbReference type="RefSeq" id="WP_114956592.1">
    <property type="nucleotide sequence ID" value="NZ_JBHSJF010000006.1"/>
</dbReference>
<dbReference type="InterPro" id="IPR004358">
    <property type="entry name" value="Sig_transdc_His_kin-like_C"/>
</dbReference>
<feature type="domain" description="Histidine kinase" evidence="8">
    <location>
        <begin position="542"/>
        <end position="761"/>
    </location>
</feature>
<evidence type="ECO:0000256" key="3">
    <source>
        <dbReference type="ARBA" id="ARBA00022553"/>
    </source>
</evidence>
<keyword evidence="7" id="KW-0812">Transmembrane</keyword>
<dbReference type="InterPro" id="IPR003661">
    <property type="entry name" value="HisK_dim/P_dom"/>
</dbReference>
<evidence type="ECO:0000256" key="7">
    <source>
        <dbReference type="SAM" id="Phobius"/>
    </source>
</evidence>
<dbReference type="PROSITE" id="PS50113">
    <property type="entry name" value="PAC"/>
    <property type="match status" value="1"/>
</dbReference>
<dbReference type="Gene3D" id="3.30.450.20">
    <property type="entry name" value="PAS domain"/>
    <property type="match status" value="2"/>
</dbReference>
<proteinExistence type="predicted"/>
<dbReference type="SUPFAM" id="SSF55874">
    <property type="entry name" value="ATPase domain of HSP90 chaperone/DNA topoisomerase II/histidine kinase"/>
    <property type="match status" value="1"/>
</dbReference>
<dbReference type="Gene3D" id="1.10.287.130">
    <property type="match status" value="1"/>
</dbReference>
<dbReference type="Pfam" id="PF02518">
    <property type="entry name" value="HATPase_c"/>
    <property type="match status" value="1"/>
</dbReference>
<feature type="transmembrane region" description="Helical" evidence="7">
    <location>
        <begin position="40"/>
        <end position="62"/>
    </location>
</feature>
<keyword evidence="6" id="KW-0175">Coiled coil</keyword>
<dbReference type="GO" id="GO:0016301">
    <property type="term" value="F:kinase activity"/>
    <property type="evidence" value="ECO:0007669"/>
    <property type="project" value="UniProtKB-KW"/>
</dbReference>
<dbReference type="InterPro" id="IPR036890">
    <property type="entry name" value="HATPase_C_sf"/>
</dbReference>
<organism evidence="10 11">
    <name type="scientific">Flaviflagellibacter deserti</name>
    <dbReference type="NCBI Taxonomy" id="2267266"/>
    <lineage>
        <taxon>Bacteria</taxon>
        <taxon>Pseudomonadati</taxon>
        <taxon>Pseudomonadota</taxon>
        <taxon>Alphaproteobacteria</taxon>
        <taxon>Hyphomicrobiales</taxon>
        <taxon>Flaviflagellibacter</taxon>
    </lineage>
</organism>
<dbReference type="PANTHER" id="PTHR43047">
    <property type="entry name" value="TWO-COMPONENT HISTIDINE PROTEIN KINASE"/>
    <property type="match status" value="1"/>
</dbReference>
<dbReference type="CDD" id="cd00130">
    <property type="entry name" value="PAS"/>
    <property type="match status" value="1"/>
</dbReference>
<comment type="catalytic activity">
    <reaction evidence="1">
        <text>ATP + protein L-histidine = ADP + protein N-phospho-L-histidine.</text>
        <dbReference type="EC" id="2.7.13.3"/>
    </reaction>
</comment>
<dbReference type="InterPro" id="IPR003594">
    <property type="entry name" value="HATPase_dom"/>
</dbReference>
<dbReference type="Gene3D" id="3.30.565.10">
    <property type="entry name" value="Histidine kinase-like ATPase, C-terminal domain"/>
    <property type="match status" value="1"/>
</dbReference>
<dbReference type="SUPFAM" id="SSF55785">
    <property type="entry name" value="PYP-like sensor domain (PAS domain)"/>
    <property type="match status" value="2"/>
</dbReference>
<evidence type="ECO:0000256" key="6">
    <source>
        <dbReference type="SAM" id="Coils"/>
    </source>
</evidence>
<dbReference type="Proteomes" id="UP001595796">
    <property type="component" value="Unassembled WGS sequence"/>
</dbReference>